<keyword evidence="4" id="KW-0131">Cell cycle</keyword>
<evidence type="ECO:0000256" key="1">
    <source>
        <dbReference type="ARBA" id="ARBA00010547"/>
    </source>
</evidence>
<dbReference type="Proteomes" id="UP000267251">
    <property type="component" value="Unassembled WGS sequence"/>
</dbReference>
<dbReference type="PANTHER" id="PTHR12827:SF3">
    <property type="entry name" value="ANAPHASE-PROMOTING COMPLEX SUBUNIT 1"/>
    <property type="match status" value="1"/>
</dbReference>
<comment type="similarity">
    <text evidence="1">Belongs to the APC1 family.</text>
</comment>
<dbReference type="EMBL" id="KZ988869">
    <property type="protein sequence ID" value="RKP11487.1"/>
    <property type="molecule type" value="Genomic_DNA"/>
</dbReference>
<evidence type="ECO:0000313" key="7">
    <source>
        <dbReference type="Proteomes" id="UP000267251"/>
    </source>
</evidence>
<dbReference type="GO" id="GO:0051301">
    <property type="term" value="P:cell division"/>
    <property type="evidence" value="ECO:0007669"/>
    <property type="project" value="UniProtKB-KW"/>
</dbReference>
<dbReference type="InterPro" id="IPR011989">
    <property type="entry name" value="ARM-like"/>
</dbReference>
<gene>
    <name evidence="6" type="ORF">BJ684DRAFT_17926</name>
</gene>
<dbReference type="InterPro" id="IPR024990">
    <property type="entry name" value="Apc1"/>
</dbReference>
<accession>A0A4P9XYL6</accession>
<proteinExistence type="inferred from homology"/>
<dbReference type="GO" id="GO:0070979">
    <property type="term" value="P:protein K11-linked ubiquitination"/>
    <property type="evidence" value="ECO:0007669"/>
    <property type="project" value="TreeGrafter"/>
</dbReference>
<feature type="non-terminal residue" evidence="6">
    <location>
        <position position="700"/>
    </location>
</feature>
<dbReference type="GO" id="GO:0031145">
    <property type="term" value="P:anaphase-promoting complex-dependent catabolic process"/>
    <property type="evidence" value="ECO:0007669"/>
    <property type="project" value="TreeGrafter"/>
</dbReference>
<evidence type="ECO:0000256" key="2">
    <source>
        <dbReference type="ARBA" id="ARBA00022618"/>
    </source>
</evidence>
<keyword evidence="7" id="KW-1185">Reference proteome</keyword>
<evidence type="ECO:0000256" key="5">
    <source>
        <dbReference type="SAM" id="MobiDB-lite"/>
    </source>
</evidence>
<dbReference type="AlphaFoldDB" id="A0A4P9XYL6"/>
<dbReference type="OrthoDB" id="26401at2759"/>
<evidence type="ECO:0000313" key="6">
    <source>
        <dbReference type="EMBL" id="RKP11487.1"/>
    </source>
</evidence>
<dbReference type="GO" id="GO:0005680">
    <property type="term" value="C:anaphase-promoting complex"/>
    <property type="evidence" value="ECO:0007669"/>
    <property type="project" value="InterPro"/>
</dbReference>
<dbReference type="GO" id="GO:0007091">
    <property type="term" value="P:metaphase/anaphase transition of mitotic cell cycle"/>
    <property type="evidence" value="ECO:0007669"/>
    <property type="project" value="TreeGrafter"/>
</dbReference>
<protein>
    <submittedName>
        <fullName evidence="6">Uncharacterized protein</fullName>
    </submittedName>
</protein>
<name>A0A4P9XYL6_9FUNG</name>
<evidence type="ECO:0000256" key="3">
    <source>
        <dbReference type="ARBA" id="ARBA00022776"/>
    </source>
</evidence>
<keyword evidence="3" id="KW-0498">Mitosis</keyword>
<sequence>MLMTTIVTNPPFILVDILEWLQQHYGKRNHRPTRTSTPIIGSFPFLETLHLSGHVHPYSAYMVHPTPRLSRIVSLTLSSSHSDPFVQRTMDERWALKDMWSFPPALYGYFLDAYRSALFKEDHNGTCEKKGDRAQGRMLPRLLPVPPENVLNASCYDVPKSMAPPQDDHLSQTITGVLPNAKTLAQTKPGPTNFTHEHTRTLDGTEIWDNATALGRFPSDRRIQEARRLLQSSRPTLFLPFASGEDGKVSGQGQAEAETEEAREIQLMRERKERMNALEIRILSVGPGRALLIRETCPLKLLGSSSRRFPIPRLCISAFDLSLRPQIDRTLPSPLAFPLPQDPFPAMAGGDLPLDVDEEVDFNARFHAGVASALSIQEDMGSQDVQSKRGRIDEAWLLRHEPKGENIRPEDAGFWFGLGLAGYLRDRMVPWQIKRILPQPSEHLRASLILGLSLSYMGTRDEVATETVMASLPEMEVEETGHTVHPNLVTVNAVLGLGLLYARSGRRQYVQTMIERIGGRWGAVGPDGVESRAWNGSNGMVEVSRGRGLEKPERTLWTIRPKETGMGISKASHILPDPVSGVEKSLSLLNRRLGERAGDFIWGDRYSGRDRGATRTTLDLWQEGGMEGEDGPMSSAGASGSMRERNTLIGAGSIGKPLHIGLREEASSLAAGFSLALLLLGGLKETGMGISKASHILPDP</sequence>
<reference evidence="7" key="1">
    <citation type="journal article" date="2018" name="Nat. Microbiol.">
        <title>Leveraging single-cell genomics to expand the fungal tree of life.</title>
        <authorList>
            <person name="Ahrendt S.R."/>
            <person name="Quandt C.A."/>
            <person name="Ciobanu D."/>
            <person name="Clum A."/>
            <person name="Salamov A."/>
            <person name="Andreopoulos B."/>
            <person name="Cheng J.F."/>
            <person name="Woyke T."/>
            <person name="Pelin A."/>
            <person name="Henrissat B."/>
            <person name="Reynolds N.K."/>
            <person name="Benny G.L."/>
            <person name="Smith M.E."/>
            <person name="James T.Y."/>
            <person name="Grigoriev I.V."/>
        </authorList>
    </citation>
    <scope>NUCLEOTIDE SEQUENCE [LARGE SCALE GENOMIC DNA]</scope>
</reference>
<dbReference type="PANTHER" id="PTHR12827">
    <property type="entry name" value="MEIOTIC CHECKPOINT REGULATOR TSG24 FAMILY MEMBER"/>
    <property type="match status" value="1"/>
</dbReference>
<feature type="region of interest" description="Disordered" evidence="5">
    <location>
        <begin position="241"/>
        <end position="260"/>
    </location>
</feature>
<organism evidence="6 7">
    <name type="scientific">Piptocephalis cylindrospora</name>
    <dbReference type="NCBI Taxonomy" id="1907219"/>
    <lineage>
        <taxon>Eukaryota</taxon>
        <taxon>Fungi</taxon>
        <taxon>Fungi incertae sedis</taxon>
        <taxon>Zoopagomycota</taxon>
        <taxon>Zoopagomycotina</taxon>
        <taxon>Zoopagomycetes</taxon>
        <taxon>Zoopagales</taxon>
        <taxon>Piptocephalidaceae</taxon>
        <taxon>Piptocephalis</taxon>
    </lineage>
</organism>
<dbReference type="GO" id="GO:0060090">
    <property type="term" value="F:molecular adaptor activity"/>
    <property type="evidence" value="ECO:0007669"/>
    <property type="project" value="TreeGrafter"/>
</dbReference>
<evidence type="ECO:0000256" key="4">
    <source>
        <dbReference type="ARBA" id="ARBA00023306"/>
    </source>
</evidence>
<dbReference type="Gene3D" id="1.25.10.10">
    <property type="entry name" value="Leucine-rich Repeat Variant"/>
    <property type="match status" value="1"/>
</dbReference>
<keyword evidence="2" id="KW-0132">Cell division</keyword>